<dbReference type="GeneID" id="114330250"/>
<dbReference type="PANTHER" id="PTHR24260:SF147">
    <property type="entry name" value="EG:BACR7A4.3 PROTEIN-RELATED"/>
    <property type="match status" value="1"/>
</dbReference>
<dbReference type="SUPFAM" id="SSF50494">
    <property type="entry name" value="Trypsin-like serine proteases"/>
    <property type="match status" value="1"/>
</dbReference>
<evidence type="ECO:0000256" key="1">
    <source>
        <dbReference type="ARBA" id="ARBA00022729"/>
    </source>
</evidence>
<dbReference type="FunFam" id="2.40.10.10:FF:000028">
    <property type="entry name" value="Serine protease easter"/>
    <property type="match status" value="1"/>
</dbReference>
<dbReference type="EnsemblMetazoa" id="XM_028279574.2">
    <property type="protein sequence ID" value="XP_028135375.1"/>
    <property type="gene ID" value="LOC114330250"/>
</dbReference>
<dbReference type="InterPro" id="IPR051333">
    <property type="entry name" value="CLIP_Serine_Protease"/>
</dbReference>
<dbReference type="KEGG" id="dvv:114330250"/>
<dbReference type="OrthoDB" id="6339452at2759"/>
<keyword evidence="9" id="KW-1185">Reference proteome</keyword>
<dbReference type="InParanoid" id="A0A6P7FR43"/>
<dbReference type="CDD" id="cd00190">
    <property type="entry name" value="Tryp_SPc"/>
    <property type="match status" value="1"/>
</dbReference>
<gene>
    <name evidence="10" type="primary">LOC114330250</name>
</gene>
<reference evidence="10" key="1">
    <citation type="submission" date="2025-04" db="UniProtKB">
        <authorList>
            <consortium name="RefSeq"/>
        </authorList>
    </citation>
    <scope>IDENTIFICATION</scope>
    <source>
        <tissue evidence="10">Whole insect</tissue>
    </source>
</reference>
<evidence type="ECO:0000256" key="6">
    <source>
        <dbReference type="SAM" id="SignalP"/>
    </source>
</evidence>
<dbReference type="GO" id="GO:0006508">
    <property type="term" value="P:proteolysis"/>
    <property type="evidence" value="ECO:0007669"/>
    <property type="project" value="InterPro"/>
</dbReference>
<proteinExistence type="inferred from homology"/>
<dbReference type="AlphaFoldDB" id="A0A6P7FR43"/>
<reference evidence="8" key="2">
    <citation type="submission" date="2025-05" db="UniProtKB">
        <authorList>
            <consortium name="EnsemblMetazoa"/>
        </authorList>
    </citation>
    <scope>IDENTIFICATION</scope>
</reference>
<dbReference type="SMART" id="SM00020">
    <property type="entry name" value="Tryp_SPc"/>
    <property type="match status" value="1"/>
</dbReference>
<evidence type="ECO:0000259" key="7">
    <source>
        <dbReference type="PROSITE" id="PS50240"/>
    </source>
</evidence>
<evidence type="ECO:0000256" key="5">
    <source>
        <dbReference type="SAM" id="MobiDB-lite"/>
    </source>
</evidence>
<dbReference type="PRINTS" id="PR00722">
    <property type="entry name" value="CHYMOTRYPSIN"/>
</dbReference>
<evidence type="ECO:0000256" key="2">
    <source>
        <dbReference type="ARBA" id="ARBA00023157"/>
    </source>
</evidence>
<evidence type="ECO:0000256" key="3">
    <source>
        <dbReference type="ARBA" id="ARBA00023180"/>
    </source>
</evidence>
<feature type="domain" description="Peptidase S1" evidence="7">
    <location>
        <begin position="145"/>
        <end position="394"/>
    </location>
</feature>
<dbReference type="PROSITE" id="PS50240">
    <property type="entry name" value="TRYPSIN_DOM"/>
    <property type="match status" value="1"/>
</dbReference>
<dbReference type="PANTHER" id="PTHR24260">
    <property type="match status" value="1"/>
</dbReference>
<evidence type="ECO:0000313" key="8">
    <source>
        <dbReference type="EnsemblMetazoa" id="XP_028135375.1"/>
    </source>
</evidence>
<dbReference type="InterPro" id="IPR001314">
    <property type="entry name" value="Peptidase_S1A"/>
</dbReference>
<accession>A0A6P7FR43</accession>
<evidence type="ECO:0000313" key="9">
    <source>
        <dbReference type="Proteomes" id="UP001652700"/>
    </source>
</evidence>
<dbReference type="InterPro" id="IPR043504">
    <property type="entry name" value="Peptidase_S1_PA_chymotrypsin"/>
</dbReference>
<organism evidence="10">
    <name type="scientific">Diabrotica virgifera virgifera</name>
    <name type="common">western corn rootworm</name>
    <dbReference type="NCBI Taxonomy" id="50390"/>
    <lineage>
        <taxon>Eukaryota</taxon>
        <taxon>Metazoa</taxon>
        <taxon>Ecdysozoa</taxon>
        <taxon>Arthropoda</taxon>
        <taxon>Hexapoda</taxon>
        <taxon>Insecta</taxon>
        <taxon>Pterygota</taxon>
        <taxon>Neoptera</taxon>
        <taxon>Endopterygota</taxon>
        <taxon>Coleoptera</taxon>
        <taxon>Polyphaga</taxon>
        <taxon>Cucujiformia</taxon>
        <taxon>Chrysomeloidea</taxon>
        <taxon>Chrysomelidae</taxon>
        <taxon>Galerucinae</taxon>
        <taxon>Diabroticina</taxon>
        <taxon>Diabroticites</taxon>
        <taxon>Diabrotica</taxon>
    </lineage>
</organism>
<dbReference type="InterPro" id="IPR009003">
    <property type="entry name" value="Peptidase_S1_PA"/>
</dbReference>
<sequence length="408" mass="46266">MFVLFIFLAGITCAKGINEVCFLKGLRGVCQPLNVCYEALDFLSEDDVNFCEFDGSEDHICCPDEFRKPKRKPATPSKPQDLDRRHKRPQNQEPPLFRVPEQDPEEPSYSTEKGFWISILPSNHIPISVKKCMVYYRKRDIGTFETGGSKSLPKQYPHMALIGYGPEDSKEWLCAGALISDNFVLTAAHCLESREYGEAKWVHLGDFGISSDKDEADPQDFKILKSIPHPNYTQSIKYNDIALIQLENYVLRSPFVYPACLQSKRFSHERNMIASGWGKIEYSGESSNFFLQDNLKEIRTKECNNSYNDAKGSYLPKGINGNMMICVKGEVGEDTCQGNSGGPLQVKNRYKDVLDTGFTIIGITSFDKSCGDNKSPAVYTRVSYYLDWIESIVWPNEYQNAHPTSRPK</sequence>
<keyword evidence="1 6" id="KW-0732">Signal</keyword>
<comment type="similarity">
    <text evidence="4">Belongs to the peptidase S1 family. CLIP subfamily.</text>
</comment>
<protein>
    <submittedName>
        <fullName evidence="10">Venom protease-like</fullName>
    </submittedName>
</protein>
<dbReference type="InterPro" id="IPR001254">
    <property type="entry name" value="Trypsin_dom"/>
</dbReference>
<dbReference type="InterPro" id="IPR018114">
    <property type="entry name" value="TRYPSIN_HIS"/>
</dbReference>
<dbReference type="Pfam" id="PF00089">
    <property type="entry name" value="Trypsin"/>
    <property type="match status" value="1"/>
</dbReference>
<keyword evidence="3" id="KW-0325">Glycoprotein</keyword>
<dbReference type="PROSITE" id="PS00134">
    <property type="entry name" value="TRYPSIN_HIS"/>
    <property type="match status" value="1"/>
</dbReference>
<dbReference type="Proteomes" id="UP001652700">
    <property type="component" value="Unplaced"/>
</dbReference>
<dbReference type="RefSeq" id="XP_028135375.1">
    <property type="nucleotide sequence ID" value="XM_028279574.1"/>
</dbReference>
<evidence type="ECO:0000313" key="10">
    <source>
        <dbReference type="RefSeq" id="XP_028135375.1"/>
    </source>
</evidence>
<feature type="chain" id="PRO_5028454989" evidence="6">
    <location>
        <begin position="17"/>
        <end position="408"/>
    </location>
</feature>
<name>A0A6P7FR43_DIAVI</name>
<dbReference type="Gene3D" id="2.40.10.10">
    <property type="entry name" value="Trypsin-like serine proteases"/>
    <property type="match status" value="2"/>
</dbReference>
<keyword evidence="2" id="KW-1015">Disulfide bond</keyword>
<evidence type="ECO:0000256" key="4">
    <source>
        <dbReference type="ARBA" id="ARBA00024195"/>
    </source>
</evidence>
<dbReference type="GO" id="GO:0004252">
    <property type="term" value="F:serine-type endopeptidase activity"/>
    <property type="evidence" value="ECO:0007669"/>
    <property type="project" value="InterPro"/>
</dbReference>
<feature type="region of interest" description="Disordered" evidence="5">
    <location>
        <begin position="67"/>
        <end position="109"/>
    </location>
</feature>
<feature type="signal peptide" evidence="6">
    <location>
        <begin position="1"/>
        <end position="16"/>
    </location>
</feature>